<feature type="signal peptide" evidence="1">
    <location>
        <begin position="1"/>
        <end position="18"/>
    </location>
</feature>
<dbReference type="InterPro" id="IPR015889">
    <property type="entry name" value="Intradiol_dOase_core"/>
</dbReference>
<dbReference type="Gene3D" id="2.60.130.10">
    <property type="entry name" value="Aromatic compound dioxygenase"/>
    <property type="match status" value="1"/>
</dbReference>
<dbReference type="GO" id="GO:0005506">
    <property type="term" value="F:iron ion binding"/>
    <property type="evidence" value="ECO:0007669"/>
    <property type="project" value="InterPro"/>
</dbReference>
<keyword evidence="3" id="KW-1185">Reference proteome</keyword>
<dbReference type="SUPFAM" id="SSF49482">
    <property type="entry name" value="Aromatic compound dioxygenase"/>
    <property type="match status" value="1"/>
</dbReference>
<dbReference type="AlphaFoldDB" id="A0AAD5USA7"/>
<proteinExistence type="predicted"/>
<feature type="chain" id="PRO_5042069934" description="Intradiol ring-cleavage dioxygenases domain-containing protein" evidence="1">
    <location>
        <begin position="19"/>
        <end position="159"/>
    </location>
</feature>
<reference evidence="2" key="1">
    <citation type="submission" date="2022-07" db="EMBL/GenBank/DDBJ databases">
        <title>Genome Sequence of Physisporinus lineatus.</title>
        <authorList>
            <person name="Buettner E."/>
        </authorList>
    </citation>
    <scope>NUCLEOTIDE SEQUENCE</scope>
    <source>
        <strain evidence="2">VT162</strain>
    </source>
</reference>
<gene>
    <name evidence="2" type="ORF">NLI96_g13263</name>
</gene>
<evidence type="ECO:0008006" key="4">
    <source>
        <dbReference type="Google" id="ProtNLM"/>
    </source>
</evidence>
<sequence length="159" mass="17265">MKFSVAIQLAAICALVAAHPGGHKRMAANELHKRQIAARERNLLARNCAPAIAEFQASRKARRSLKKRQETVASSTASAASPHVTSIQNFTCVTAPEVTEGPYYINNELVRADLTETQPGVKLILDIGVIDVTTCEPLNDAFVEIWSGEHASQHLIVPI</sequence>
<dbReference type="Proteomes" id="UP001212997">
    <property type="component" value="Unassembled WGS sequence"/>
</dbReference>
<comment type="caution">
    <text evidence="2">The sequence shown here is derived from an EMBL/GenBank/DDBJ whole genome shotgun (WGS) entry which is preliminary data.</text>
</comment>
<evidence type="ECO:0000313" key="3">
    <source>
        <dbReference type="Proteomes" id="UP001212997"/>
    </source>
</evidence>
<organism evidence="2 3">
    <name type="scientific">Meripilus lineatus</name>
    <dbReference type="NCBI Taxonomy" id="2056292"/>
    <lineage>
        <taxon>Eukaryota</taxon>
        <taxon>Fungi</taxon>
        <taxon>Dikarya</taxon>
        <taxon>Basidiomycota</taxon>
        <taxon>Agaricomycotina</taxon>
        <taxon>Agaricomycetes</taxon>
        <taxon>Polyporales</taxon>
        <taxon>Meripilaceae</taxon>
        <taxon>Meripilus</taxon>
    </lineage>
</organism>
<name>A0AAD5USA7_9APHY</name>
<dbReference type="EMBL" id="JANAWD010001765">
    <property type="protein sequence ID" value="KAJ3472767.1"/>
    <property type="molecule type" value="Genomic_DNA"/>
</dbReference>
<dbReference type="PANTHER" id="PTHR34315">
    <property type="match status" value="1"/>
</dbReference>
<accession>A0AAD5USA7</accession>
<protein>
    <recommendedName>
        <fullName evidence="4">Intradiol ring-cleavage dioxygenases domain-containing protein</fullName>
    </recommendedName>
</protein>
<evidence type="ECO:0000256" key="1">
    <source>
        <dbReference type="SAM" id="SignalP"/>
    </source>
</evidence>
<keyword evidence="1" id="KW-0732">Signal</keyword>
<dbReference type="GO" id="GO:0016702">
    <property type="term" value="F:oxidoreductase activity, acting on single donors with incorporation of molecular oxygen, incorporation of two atoms of oxygen"/>
    <property type="evidence" value="ECO:0007669"/>
    <property type="project" value="InterPro"/>
</dbReference>
<evidence type="ECO:0000313" key="2">
    <source>
        <dbReference type="EMBL" id="KAJ3472767.1"/>
    </source>
</evidence>
<dbReference type="PANTHER" id="PTHR34315:SF1">
    <property type="entry name" value="INTRADIOL RING-CLEAVAGE DIOXYGENASES DOMAIN-CONTAINING PROTEIN-RELATED"/>
    <property type="match status" value="1"/>
</dbReference>